<evidence type="ECO:0000256" key="5">
    <source>
        <dbReference type="ARBA" id="ARBA00023015"/>
    </source>
</evidence>
<evidence type="ECO:0000256" key="9">
    <source>
        <dbReference type="SAM" id="MobiDB-lite"/>
    </source>
</evidence>
<evidence type="ECO:0000256" key="6">
    <source>
        <dbReference type="ARBA" id="ARBA00023125"/>
    </source>
</evidence>
<keyword evidence="6" id="KW-0238">DNA-binding</keyword>
<reference evidence="10 11" key="1">
    <citation type="journal article" date="2019" name="PLoS Pathog.">
        <title>Genome sequence of the bovine parasite Schistosoma bovis Tanzania.</title>
        <authorList>
            <person name="Oey H."/>
            <person name="Zakrzewski M."/>
            <person name="Gobert G."/>
            <person name="Gravermann K."/>
            <person name="Stoye J."/>
            <person name="Jones M."/>
            <person name="Mcmanus D."/>
            <person name="Krause L."/>
        </authorList>
    </citation>
    <scope>NUCLEOTIDE SEQUENCE [LARGE SCALE GENOMIC DNA]</scope>
    <source>
        <strain evidence="10 11">TAN1997</strain>
    </source>
</reference>
<evidence type="ECO:0000313" key="10">
    <source>
        <dbReference type="EMBL" id="RTG86316.1"/>
    </source>
</evidence>
<feature type="region of interest" description="Disordered" evidence="9">
    <location>
        <begin position="287"/>
        <end position="306"/>
    </location>
</feature>
<keyword evidence="7" id="KW-0804">Transcription</keyword>
<dbReference type="EMBL" id="QMKO01001823">
    <property type="protein sequence ID" value="RTG86316.1"/>
    <property type="molecule type" value="Genomic_DNA"/>
</dbReference>
<keyword evidence="5" id="KW-0805">Transcription regulation</keyword>
<dbReference type="InterPro" id="IPR052253">
    <property type="entry name" value="CR1/CR2-DNA-binding_regulator"/>
</dbReference>
<dbReference type="AlphaFoldDB" id="A0A430QFK2"/>
<dbReference type="GO" id="GO:0000978">
    <property type="term" value="F:RNA polymerase II cis-regulatory region sequence-specific DNA binding"/>
    <property type="evidence" value="ECO:0007669"/>
    <property type="project" value="TreeGrafter"/>
</dbReference>
<evidence type="ECO:0000256" key="2">
    <source>
        <dbReference type="ARBA" id="ARBA00022723"/>
    </source>
</evidence>
<evidence type="ECO:0000256" key="8">
    <source>
        <dbReference type="ARBA" id="ARBA00023242"/>
    </source>
</evidence>
<keyword evidence="11" id="KW-1185">Reference proteome</keyword>
<feature type="region of interest" description="Disordered" evidence="9">
    <location>
        <begin position="1"/>
        <end position="35"/>
    </location>
</feature>
<feature type="compositionally biased region" description="Basic and acidic residues" evidence="9">
    <location>
        <begin position="292"/>
        <end position="304"/>
    </location>
</feature>
<dbReference type="PANTHER" id="PTHR13006:SF9">
    <property type="entry name" value="GLUCOSE TRANSPORTER 4 ENHANCER FACTOR, ISOFORM G"/>
    <property type="match status" value="1"/>
</dbReference>
<dbReference type="Proteomes" id="UP000290809">
    <property type="component" value="Unassembled WGS sequence"/>
</dbReference>
<organism evidence="10 11">
    <name type="scientific">Schistosoma bovis</name>
    <name type="common">Blood fluke</name>
    <dbReference type="NCBI Taxonomy" id="6184"/>
    <lineage>
        <taxon>Eukaryota</taxon>
        <taxon>Metazoa</taxon>
        <taxon>Spiralia</taxon>
        <taxon>Lophotrochozoa</taxon>
        <taxon>Platyhelminthes</taxon>
        <taxon>Trematoda</taxon>
        <taxon>Digenea</taxon>
        <taxon>Strigeidida</taxon>
        <taxon>Schistosomatoidea</taxon>
        <taxon>Schistosomatidae</taxon>
        <taxon>Schistosoma</taxon>
    </lineage>
</organism>
<accession>A0A430QFK2</accession>
<evidence type="ECO:0000256" key="1">
    <source>
        <dbReference type="ARBA" id="ARBA00004123"/>
    </source>
</evidence>
<dbReference type="GO" id="GO:0006357">
    <property type="term" value="P:regulation of transcription by RNA polymerase II"/>
    <property type="evidence" value="ECO:0007669"/>
    <property type="project" value="TreeGrafter"/>
</dbReference>
<comment type="caution">
    <text evidence="10">The sequence shown here is derived from an EMBL/GenBank/DDBJ whole genome shotgun (WGS) entry which is preliminary data.</text>
</comment>
<dbReference type="PANTHER" id="PTHR13006">
    <property type="entry name" value="PAPILLOMAVIRUS REGULATORY FACTOR PRF-1"/>
    <property type="match status" value="1"/>
</dbReference>
<evidence type="ECO:0000256" key="4">
    <source>
        <dbReference type="ARBA" id="ARBA00022833"/>
    </source>
</evidence>
<keyword evidence="8" id="KW-0539">Nucleus</keyword>
<dbReference type="STRING" id="6184.A0A430QFK2"/>
<dbReference type="GO" id="GO:0003700">
    <property type="term" value="F:DNA-binding transcription factor activity"/>
    <property type="evidence" value="ECO:0007669"/>
    <property type="project" value="TreeGrafter"/>
</dbReference>
<evidence type="ECO:0000256" key="7">
    <source>
        <dbReference type="ARBA" id="ARBA00023163"/>
    </source>
</evidence>
<protein>
    <recommendedName>
        <fullName evidence="12">Zinc finger protein 395</fullName>
    </recommendedName>
</protein>
<feature type="non-terminal residue" evidence="10">
    <location>
        <position position="1"/>
    </location>
</feature>
<name>A0A430QFK2_SCHBO</name>
<comment type="subcellular location">
    <subcellularLocation>
        <location evidence="1">Nucleus</location>
    </subcellularLocation>
</comment>
<keyword evidence="4" id="KW-0862">Zinc</keyword>
<dbReference type="GO" id="GO:0005634">
    <property type="term" value="C:nucleus"/>
    <property type="evidence" value="ECO:0007669"/>
    <property type="project" value="UniProtKB-SubCell"/>
</dbReference>
<dbReference type="SMART" id="SM01366">
    <property type="entry name" value="c-clamp"/>
    <property type="match status" value="1"/>
</dbReference>
<keyword evidence="3" id="KW-0863">Zinc-finger</keyword>
<keyword evidence="2" id="KW-0479">Metal-binding</keyword>
<evidence type="ECO:0008006" key="12">
    <source>
        <dbReference type="Google" id="ProtNLM"/>
    </source>
</evidence>
<evidence type="ECO:0000313" key="11">
    <source>
        <dbReference type="Proteomes" id="UP000290809"/>
    </source>
</evidence>
<sequence>LRRHQDSIPPIAEDTSGFGACTSSTAEGSRSFGVASSSEESGRFYNVGDGQRFLKRWPSTPQPGTRVWIRYGGTVCYGQVVHCMPELNMFTVRPADGGSRLVTRGLEDILPSTPQQSILTPPTEDEWDSDLIGCDEIPPDTHSITAFPTKCEATISDSFSYPLFIDVPSRASIDEGSSFEKMTTLSGLPSNSTASFGLSPILGSSDVTDVNIPREPAGHFDVSSHRTFADNNPYPHKSTLGTSLPSRGSMDPSSVTHLVTQRVGSSNSDNCFHKRWDTFSSQPELSSKGLVKTHDEDSPLEAKRTSIPSQTTSFRNQASTDYVIEAVLHWIESISPNTSESSTWEKVDINELKETMKTLLASSNTCEGDYAQEHSEDHPQPSVYSPTCFEQAHFSVIETSSETSMPSPSSSVCLCPKSSLVPVNRETVVSNYQSTRFMITEPHQQQDGSQYCLPNPSSTCPKCFPNLGAQNSLEFVRDKISPCDCKSFQGDSNNANSFHLDPIFENTCVISPNFIHTSLDPKSDVSLSLIINIFTSSEPSSNPLVYAQQILPSLINERGSVSFQLLSSILAHSRIECNQDCQRSMLLDGLKQAFSSIMYSPTSVPSTPTTNEIYYGADPVYSRSHSSMLHENKEQPNTGCTVPVRRHLSCVGFTDSLSPVSLIDSPTHNLSEAHNMFPRPSESGPYFSESCPSHINIDHPKELQTTSLSYPSGSAEMLHHVYFPPRSQKSKSGEFLRPENSHTVEQGYTIQLNTSTNEASMKTNVETSKTLKFQVNCNSFVSQPRKLDYRDSISGIPLRVGLPPSTTSGRIDVRKCRKVYGIENRDQWCNQCKWKKACRRFPNPCSVSKHAQGLSNRNLPAEKCSRQPLESNVAEMCVICSPACSSDVTLPPMTSPSSWSISSSISGKLSDNSTVPYKNLTGQ</sequence>
<dbReference type="GO" id="GO:0008270">
    <property type="term" value="F:zinc ion binding"/>
    <property type="evidence" value="ECO:0007669"/>
    <property type="project" value="UniProtKB-KW"/>
</dbReference>
<feature type="compositionally biased region" description="Polar residues" evidence="9">
    <location>
        <begin position="21"/>
        <end position="35"/>
    </location>
</feature>
<gene>
    <name evidence="10" type="ORF">DC041_0012075</name>
</gene>
<evidence type="ECO:0000256" key="3">
    <source>
        <dbReference type="ARBA" id="ARBA00022771"/>
    </source>
</evidence>
<proteinExistence type="predicted"/>